<keyword evidence="3" id="KW-1185">Reference proteome</keyword>
<proteinExistence type="predicted"/>
<evidence type="ECO:0000256" key="1">
    <source>
        <dbReference type="SAM" id="MobiDB-lite"/>
    </source>
</evidence>
<comment type="caution">
    <text evidence="2">The sequence shown here is derived from an EMBL/GenBank/DDBJ whole genome shotgun (WGS) entry which is preliminary data.</text>
</comment>
<reference evidence="2" key="2">
    <citation type="submission" date="2021-02" db="EMBL/GenBank/DDBJ databases">
        <authorList>
            <person name="Kimball J.A."/>
            <person name="Haas M.W."/>
            <person name="Macchietto M."/>
            <person name="Kono T."/>
            <person name="Duquette J."/>
            <person name="Shao M."/>
        </authorList>
    </citation>
    <scope>NUCLEOTIDE SEQUENCE</scope>
    <source>
        <tissue evidence="2">Fresh leaf tissue</tissue>
    </source>
</reference>
<feature type="region of interest" description="Disordered" evidence="1">
    <location>
        <begin position="20"/>
        <end position="71"/>
    </location>
</feature>
<gene>
    <name evidence="2" type="ORF">GUJ93_ZPchr0008g12984</name>
</gene>
<evidence type="ECO:0000313" key="2">
    <source>
        <dbReference type="EMBL" id="KAG8047619.1"/>
    </source>
</evidence>
<accession>A0A8J5RXC1</accession>
<protein>
    <submittedName>
        <fullName evidence="2">Uncharacterized protein</fullName>
    </submittedName>
</protein>
<reference evidence="2" key="1">
    <citation type="journal article" date="2021" name="bioRxiv">
        <title>Whole Genome Assembly and Annotation of Northern Wild Rice, Zizania palustris L., Supports a Whole Genome Duplication in the Zizania Genus.</title>
        <authorList>
            <person name="Haas M."/>
            <person name="Kono T."/>
            <person name="Macchietto M."/>
            <person name="Millas R."/>
            <person name="McGilp L."/>
            <person name="Shao M."/>
            <person name="Duquette J."/>
            <person name="Hirsch C.N."/>
            <person name="Kimball J."/>
        </authorList>
    </citation>
    <scope>NUCLEOTIDE SEQUENCE</scope>
    <source>
        <tissue evidence="2">Fresh leaf tissue</tissue>
    </source>
</reference>
<evidence type="ECO:0000313" key="3">
    <source>
        <dbReference type="Proteomes" id="UP000729402"/>
    </source>
</evidence>
<feature type="compositionally biased region" description="Basic residues" evidence="1">
    <location>
        <begin position="60"/>
        <end position="69"/>
    </location>
</feature>
<organism evidence="2 3">
    <name type="scientific">Zizania palustris</name>
    <name type="common">Northern wild rice</name>
    <dbReference type="NCBI Taxonomy" id="103762"/>
    <lineage>
        <taxon>Eukaryota</taxon>
        <taxon>Viridiplantae</taxon>
        <taxon>Streptophyta</taxon>
        <taxon>Embryophyta</taxon>
        <taxon>Tracheophyta</taxon>
        <taxon>Spermatophyta</taxon>
        <taxon>Magnoliopsida</taxon>
        <taxon>Liliopsida</taxon>
        <taxon>Poales</taxon>
        <taxon>Poaceae</taxon>
        <taxon>BOP clade</taxon>
        <taxon>Oryzoideae</taxon>
        <taxon>Oryzeae</taxon>
        <taxon>Zizaniinae</taxon>
        <taxon>Zizania</taxon>
    </lineage>
</organism>
<dbReference type="AlphaFoldDB" id="A0A8J5RXC1"/>
<dbReference type="EMBL" id="JAAALK010000290">
    <property type="protein sequence ID" value="KAG8047619.1"/>
    <property type="molecule type" value="Genomic_DNA"/>
</dbReference>
<name>A0A8J5RXC1_ZIZPA</name>
<sequence>MADLAGGGMVVVESGATVRDDKRLVSSDDAPYPLEIADDDALTTEDGGGIEIDEEGSMRQRSHAGRSSHRMSVGLATSIASDTPVAASTRTHERLPSPCLFSPWTSISMPPQPPHQPCSSYAWRCHPNRHHKSPSKDRSPPLPPVCCHRTNRASPVRVAIARIAAAQSEGGKGSGSGSIERCGMHAEQRRLRTMREREWDRMNKNPVHIVREHGRGSSCDIERRGL</sequence>
<dbReference type="Proteomes" id="UP000729402">
    <property type="component" value="Unassembled WGS sequence"/>
</dbReference>